<dbReference type="Proteomes" id="UP001652625">
    <property type="component" value="Chromosome 07"/>
</dbReference>
<dbReference type="CDD" id="cd06145">
    <property type="entry name" value="REX1_like"/>
    <property type="match status" value="1"/>
</dbReference>
<dbReference type="InterPro" id="IPR034922">
    <property type="entry name" value="REX1-like_exo"/>
</dbReference>
<feature type="domain" description="C3H1-type" evidence="8">
    <location>
        <begin position="7"/>
        <end position="33"/>
    </location>
</feature>
<comment type="subcellular location">
    <subcellularLocation>
        <location evidence="1">Nucleus</location>
    </subcellularLocation>
</comment>
<dbReference type="RefSeq" id="XP_065657868.1">
    <property type="nucleotide sequence ID" value="XM_065801796.1"/>
</dbReference>
<dbReference type="PROSITE" id="PS50103">
    <property type="entry name" value="ZF_C3H1"/>
    <property type="match status" value="1"/>
</dbReference>
<dbReference type="InterPro" id="IPR031736">
    <property type="entry name" value="REXO1-like_dom"/>
</dbReference>
<keyword evidence="7" id="KW-0479">Metal-binding</keyword>
<dbReference type="InterPro" id="IPR047021">
    <property type="entry name" value="REXO1/3/4-like"/>
</dbReference>
<dbReference type="InterPro" id="IPR036397">
    <property type="entry name" value="RNaseH_sf"/>
</dbReference>
<keyword evidence="3" id="KW-0540">Nuclease</keyword>
<keyword evidence="5 10" id="KW-0269">Exonuclease</keyword>
<dbReference type="GeneID" id="100206526"/>
<evidence type="ECO:0000313" key="10">
    <source>
        <dbReference type="RefSeq" id="XP_065657868.1"/>
    </source>
</evidence>
<dbReference type="SUPFAM" id="SSF53098">
    <property type="entry name" value="Ribonuclease H-like"/>
    <property type="match status" value="1"/>
</dbReference>
<dbReference type="InterPro" id="IPR013520">
    <property type="entry name" value="Ribonucl_H"/>
</dbReference>
<dbReference type="PANTHER" id="PTHR12801">
    <property type="entry name" value="RNA EXONUCLEASE REXO1 / RECO3 FAMILY MEMBER-RELATED"/>
    <property type="match status" value="1"/>
</dbReference>
<keyword evidence="7" id="KW-0862">Zinc</keyword>
<dbReference type="InterPro" id="IPR012337">
    <property type="entry name" value="RNaseH-like_sf"/>
</dbReference>
<name>A0ABM4C8C8_HYDVU</name>
<evidence type="ECO:0000256" key="6">
    <source>
        <dbReference type="ARBA" id="ARBA00023242"/>
    </source>
</evidence>
<dbReference type="GO" id="GO:0004527">
    <property type="term" value="F:exonuclease activity"/>
    <property type="evidence" value="ECO:0007669"/>
    <property type="project" value="UniProtKB-KW"/>
</dbReference>
<dbReference type="InterPro" id="IPR000571">
    <property type="entry name" value="Znf_CCCH"/>
</dbReference>
<evidence type="ECO:0000256" key="5">
    <source>
        <dbReference type="ARBA" id="ARBA00022839"/>
    </source>
</evidence>
<dbReference type="SMART" id="SM00479">
    <property type="entry name" value="EXOIII"/>
    <property type="match status" value="1"/>
</dbReference>
<reference evidence="10" key="1">
    <citation type="submission" date="2025-08" db="UniProtKB">
        <authorList>
            <consortium name="RefSeq"/>
        </authorList>
    </citation>
    <scope>IDENTIFICATION</scope>
</reference>
<keyword evidence="4" id="KW-0378">Hydrolase</keyword>
<dbReference type="PANTHER" id="PTHR12801:SF115">
    <property type="entry name" value="FI18136P1-RELATED"/>
    <property type="match status" value="1"/>
</dbReference>
<evidence type="ECO:0000256" key="4">
    <source>
        <dbReference type="ARBA" id="ARBA00022801"/>
    </source>
</evidence>
<keyword evidence="6" id="KW-0539">Nucleus</keyword>
<comment type="similarity">
    <text evidence="2">Belongs to the REXO1/REXO3 family.</text>
</comment>
<dbReference type="Pfam" id="PF15870">
    <property type="entry name" value="EloA-BP1"/>
    <property type="match status" value="1"/>
</dbReference>
<evidence type="ECO:0000313" key="9">
    <source>
        <dbReference type="Proteomes" id="UP001652625"/>
    </source>
</evidence>
<sequence length="813" mass="92941">MFPSKGYFRNTVCPFYQHGLCHRPYCHFKHAKEEQRINEKQQVNKEHKVIKEDCSPQFHKVDTHDANKPLTSVLNEHNDEDDDNDEVMKIVKNISPSKLFAYAQRKQEERELQKTLAEIDEENKIKKNSLTEAFYNKTLDNDKKVNCLEDITQTLIQIPTKKVCECDDPDCSGFVDDHSSGLKTDSSSFPNKNMDNKNENTIIPKSIKKLSDVSFFATEEIQDLRKRKRKSNVEKSESSVKKKLLDVKFDTESEQKDDFDLTSNIPQNFVKNKRIAHSKTEVAKSAALISTNLTKISPSAALISTTKISSSITTSAIDVNKYTAETGIYLGKKRQAHVSVVPVINSESFTRPKLKVEYGSKIAHNLRQLYLNKIIDEFIPKCQSEADACEKGFAEEATAYQRSNRKQMYLNLCANIVKKIRSLPAYVPLDTEENLNISKTETSRLMTSSITGYQKLNQKISTALPKKIIKPVSPALVIAGSTAKVTDISQRRLSAEPIELNEDTFYTYLQDYLLSDGQLWENKYPLIDPNNDKMAIIKDYSPIPRNSLKRLCCRCGKDYFMNVKGKYITKEECNFHWGKLRRVKEKGLFSTQYSCCQSSESGKPCSFSRLHVCDKMTPLNEFISTRNCMNVDAKQKVLALDCEMCYTTQGLELTRLTIVDFQLQPMIDLYVKPTNPIVDYNTRFSGVTKEHLQNITTTLEDIQDILLDILHKDTILLGHSLESDLFALKMIHKKVVDTSIVFPHRLGHPFKRALRNLMADHLQKIIQNGEAGHDSSEDARACMELMKYKFKEDMKKKNRSAISLPSFYSSKSI</sequence>
<keyword evidence="7" id="KW-0863">Zinc-finger</keyword>
<gene>
    <name evidence="10" type="primary">LOC100206526</name>
</gene>
<evidence type="ECO:0000259" key="8">
    <source>
        <dbReference type="PROSITE" id="PS50103"/>
    </source>
</evidence>
<evidence type="ECO:0000256" key="2">
    <source>
        <dbReference type="ARBA" id="ARBA00006357"/>
    </source>
</evidence>
<feature type="zinc finger region" description="C3H1-type" evidence="7">
    <location>
        <begin position="7"/>
        <end position="33"/>
    </location>
</feature>
<keyword evidence="9" id="KW-1185">Reference proteome</keyword>
<proteinExistence type="inferred from homology"/>
<accession>A0ABM4C8C8</accession>
<evidence type="ECO:0000256" key="7">
    <source>
        <dbReference type="PROSITE-ProRule" id="PRU00723"/>
    </source>
</evidence>
<protein>
    <submittedName>
        <fullName evidence="10">RNA exonuclease 1 homolog isoform X4</fullName>
    </submittedName>
</protein>
<evidence type="ECO:0000256" key="3">
    <source>
        <dbReference type="ARBA" id="ARBA00022722"/>
    </source>
</evidence>
<evidence type="ECO:0000256" key="1">
    <source>
        <dbReference type="ARBA" id="ARBA00004123"/>
    </source>
</evidence>
<organism evidence="9 10">
    <name type="scientific">Hydra vulgaris</name>
    <name type="common">Hydra</name>
    <name type="synonym">Hydra attenuata</name>
    <dbReference type="NCBI Taxonomy" id="6087"/>
    <lineage>
        <taxon>Eukaryota</taxon>
        <taxon>Metazoa</taxon>
        <taxon>Cnidaria</taxon>
        <taxon>Hydrozoa</taxon>
        <taxon>Hydroidolina</taxon>
        <taxon>Anthoathecata</taxon>
        <taxon>Aplanulata</taxon>
        <taxon>Hydridae</taxon>
        <taxon>Hydra</taxon>
    </lineage>
</organism>
<dbReference type="Gene3D" id="3.30.420.10">
    <property type="entry name" value="Ribonuclease H-like superfamily/Ribonuclease H"/>
    <property type="match status" value="1"/>
</dbReference>